<gene>
    <name evidence="2" type="ORF">AVDCRST_MAG85-775</name>
</gene>
<evidence type="ECO:0000313" key="2">
    <source>
        <dbReference type="EMBL" id="CAA9482738.1"/>
    </source>
</evidence>
<evidence type="ECO:0000256" key="1">
    <source>
        <dbReference type="SAM" id="MobiDB-lite"/>
    </source>
</evidence>
<feature type="non-terminal residue" evidence="2">
    <location>
        <position position="1"/>
    </location>
</feature>
<feature type="compositionally biased region" description="Low complexity" evidence="1">
    <location>
        <begin position="1"/>
        <end position="15"/>
    </location>
</feature>
<dbReference type="AlphaFoldDB" id="A0A6J4RVH8"/>
<feature type="region of interest" description="Disordered" evidence="1">
    <location>
        <begin position="1"/>
        <end position="31"/>
    </location>
</feature>
<dbReference type="EMBL" id="CADCVT010000083">
    <property type="protein sequence ID" value="CAA9482738.1"/>
    <property type="molecule type" value="Genomic_DNA"/>
</dbReference>
<reference evidence="2" key="1">
    <citation type="submission" date="2020-02" db="EMBL/GenBank/DDBJ databases">
        <authorList>
            <person name="Meier V. D."/>
        </authorList>
    </citation>
    <scope>NUCLEOTIDE SEQUENCE</scope>
    <source>
        <strain evidence="2">AVDCRST_MAG85</strain>
    </source>
</reference>
<feature type="compositionally biased region" description="Basic residues" evidence="1">
    <location>
        <begin position="16"/>
        <end position="31"/>
    </location>
</feature>
<proteinExistence type="predicted"/>
<protein>
    <submittedName>
        <fullName evidence="2">Uncharacterized protein</fullName>
    </submittedName>
</protein>
<feature type="non-terminal residue" evidence="2">
    <location>
        <position position="31"/>
    </location>
</feature>
<organism evidence="2">
    <name type="scientific">uncultured Solirubrobacteraceae bacterium</name>
    <dbReference type="NCBI Taxonomy" id="1162706"/>
    <lineage>
        <taxon>Bacteria</taxon>
        <taxon>Bacillati</taxon>
        <taxon>Actinomycetota</taxon>
        <taxon>Thermoleophilia</taxon>
        <taxon>Solirubrobacterales</taxon>
        <taxon>Solirubrobacteraceae</taxon>
        <taxon>environmental samples</taxon>
    </lineage>
</organism>
<accession>A0A6J4RVH8</accession>
<name>A0A6J4RVH8_9ACTN</name>
<sequence>FPRCSTPRSTCASPRRSARRRSTPARRARRS</sequence>